<reference evidence="1 2" key="2">
    <citation type="submission" date="2018-11" db="EMBL/GenBank/DDBJ databases">
        <authorList>
            <consortium name="Pathogen Informatics"/>
        </authorList>
    </citation>
    <scope>NUCLEOTIDE SEQUENCE [LARGE SCALE GENOMIC DNA]</scope>
    <source>
        <strain evidence="1 2">MHpl1</strain>
    </source>
</reference>
<dbReference type="WBParaSite" id="HPLM_0000388701-mRNA-1">
    <property type="protein sequence ID" value="HPLM_0000388701-mRNA-1"/>
    <property type="gene ID" value="HPLM_0000388701"/>
</dbReference>
<evidence type="ECO:0000313" key="2">
    <source>
        <dbReference type="Proteomes" id="UP000268014"/>
    </source>
</evidence>
<evidence type="ECO:0000313" key="3">
    <source>
        <dbReference type="WBParaSite" id="HPLM_0000388701-mRNA-1"/>
    </source>
</evidence>
<dbReference type="OrthoDB" id="429521at2759"/>
<dbReference type="EMBL" id="UZAF01016154">
    <property type="protein sequence ID" value="VDO21892.1"/>
    <property type="molecule type" value="Genomic_DNA"/>
</dbReference>
<protein>
    <submittedName>
        <fullName evidence="1 3">Uncharacterized protein</fullName>
    </submittedName>
</protein>
<dbReference type="Proteomes" id="UP000268014">
    <property type="component" value="Unassembled WGS sequence"/>
</dbReference>
<organism evidence="3">
    <name type="scientific">Haemonchus placei</name>
    <name type="common">Barber's pole worm</name>
    <dbReference type="NCBI Taxonomy" id="6290"/>
    <lineage>
        <taxon>Eukaryota</taxon>
        <taxon>Metazoa</taxon>
        <taxon>Ecdysozoa</taxon>
        <taxon>Nematoda</taxon>
        <taxon>Chromadorea</taxon>
        <taxon>Rhabditida</taxon>
        <taxon>Rhabditina</taxon>
        <taxon>Rhabditomorpha</taxon>
        <taxon>Strongyloidea</taxon>
        <taxon>Trichostrongylidae</taxon>
        <taxon>Haemonchus</taxon>
    </lineage>
</organism>
<proteinExistence type="predicted"/>
<keyword evidence="2" id="KW-1185">Reference proteome</keyword>
<reference evidence="3" key="1">
    <citation type="submission" date="2017-02" db="UniProtKB">
        <authorList>
            <consortium name="WormBaseParasite"/>
        </authorList>
    </citation>
    <scope>IDENTIFICATION</scope>
</reference>
<evidence type="ECO:0000313" key="1">
    <source>
        <dbReference type="EMBL" id="VDO21892.1"/>
    </source>
</evidence>
<name>A0A0N4W2E2_HAEPC</name>
<dbReference type="AlphaFoldDB" id="A0A0N4W2E2"/>
<accession>A0A0N4W2E2</accession>
<gene>
    <name evidence="1" type="ORF">HPLM_LOCUS3879</name>
</gene>
<sequence length="86" mass="9823">MPIAFVLKKLCEKIARNFHVDNSILSSDSEEEANSKYRLNKRIFDVISINLACIPEKERASATKIKYWTSSGKHKRPLTDSVATRI</sequence>